<dbReference type="CDD" id="cd10910">
    <property type="entry name" value="PIN_limkain_b1_N_like"/>
    <property type="match status" value="1"/>
</dbReference>
<feature type="compositionally biased region" description="Polar residues" evidence="1">
    <location>
        <begin position="373"/>
        <end position="397"/>
    </location>
</feature>
<protein>
    <recommendedName>
        <fullName evidence="2">NYN domain-containing protein</fullName>
    </recommendedName>
</protein>
<feature type="compositionally biased region" description="Basic and acidic residues" evidence="1">
    <location>
        <begin position="254"/>
        <end position="263"/>
    </location>
</feature>
<dbReference type="Pfam" id="PF01936">
    <property type="entry name" value="NYN"/>
    <property type="match status" value="1"/>
</dbReference>
<evidence type="ECO:0000256" key="1">
    <source>
        <dbReference type="SAM" id="MobiDB-lite"/>
    </source>
</evidence>
<name>A0A401GJW8_9APHY</name>
<dbReference type="Gene3D" id="3.40.50.1010">
    <property type="entry name" value="5'-nuclease"/>
    <property type="match status" value="1"/>
</dbReference>
<gene>
    <name evidence="3" type="ORF">SCP_0408360</name>
</gene>
<dbReference type="RefSeq" id="XP_027613365.1">
    <property type="nucleotide sequence ID" value="XM_027757564.1"/>
</dbReference>
<dbReference type="GO" id="GO:0010468">
    <property type="term" value="P:regulation of gene expression"/>
    <property type="evidence" value="ECO:0007669"/>
    <property type="project" value="InterPro"/>
</dbReference>
<evidence type="ECO:0000259" key="2">
    <source>
        <dbReference type="Pfam" id="PF01936"/>
    </source>
</evidence>
<accession>A0A401GJW8</accession>
<feature type="region of interest" description="Disordered" evidence="1">
    <location>
        <begin position="164"/>
        <end position="263"/>
    </location>
</feature>
<proteinExistence type="predicted"/>
<feature type="region of interest" description="Disordered" evidence="1">
    <location>
        <begin position="502"/>
        <end position="522"/>
    </location>
</feature>
<dbReference type="GO" id="GO:1905762">
    <property type="term" value="F:CCR4-NOT complex binding"/>
    <property type="evidence" value="ECO:0007669"/>
    <property type="project" value="TreeGrafter"/>
</dbReference>
<dbReference type="InterPro" id="IPR021139">
    <property type="entry name" value="NYN"/>
</dbReference>
<dbReference type="EMBL" id="BFAD01000004">
    <property type="protein sequence ID" value="GBE82452.1"/>
    <property type="molecule type" value="Genomic_DNA"/>
</dbReference>
<dbReference type="OrthoDB" id="549353at2759"/>
<feature type="compositionally biased region" description="Polar residues" evidence="1">
    <location>
        <begin position="176"/>
        <end position="185"/>
    </location>
</feature>
<dbReference type="InterPro" id="IPR024768">
    <property type="entry name" value="Marf1"/>
</dbReference>
<dbReference type="Proteomes" id="UP000287166">
    <property type="component" value="Unassembled WGS sequence"/>
</dbReference>
<dbReference type="AlphaFoldDB" id="A0A401GJW8"/>
<organism evidence="3 4">
    <name type="scientific">Sparassis crispa</name>
    <dbReference type="NCBI Taxonomy" id="139825"/>
    <lineage>
        <taxon>Eukaryota</taxon>
        <taxon>Fungi</taxon>
        <taxon>Dikarya</taxon>
        <taxon>Basidiomycota</taxon>
        <taxon>Agaricomycotina</taxon>
        <taxon>Agaricomycetes</taxon>
        <taxon>Polyporales</taxon>
        <taxon>Sparassidaceae</taxon>
        <taxon>Sparassis</taxon>
    </lineage>
</organism>
<dbReference type="GO" id="GO:0005777">
    <property type="term" value="C:peroxisome"/>
    <property type="evidence" value="ECO:0007669"/>
    <property type="project" value="InterPro"/>
</dbReference>
<dbReference type="STRING" id="139825.A0A401GJW8"/>
<feature type="compositionally biased region" description="Basic and acidic residues" evidence="1">
    <location>
        <begin position="164"/>
        <end position="175"/>
    </location>
</feature>
<feature type="domain" description="NYN" evidence="2">
    <location>
        <begin position="11"/>
        <end position="153"/>
    </location>
</feature>
<dbReference type="PANTHER" id="PTHR14379:SF3">
    <property type="entry name" value="MEIOSIS REGULATOR AND MRNA STABILITY FACTOR 1"/>
    <property type="match status" value="1"/>
</dbReference>
<evidence type="ECO:0000313" key="4">
    <source>
        <dbReference type="Proteomes" id="UP000287166"/>
    </source>
</evidence>
<keyword evidence="4" id="KW-1185">Reference proteome</keyword>
<evidence type="ECO:0000313" key="3">
    <source>
        <dbReference type="EMBL" id="GBE82452.1"/>
    </source>
</evidence>
<feature type="compositionally biased region" description="Low complexity" evidence="1">
    <location>
        <begin position="508"/>
        <end position="522"/>
    </location>
</feature>
<reference evidence="3 4" key="1">
    <citation type="journal article" date="2018" name="Sci. Rep.">
        <title>Genome sequence of the cauliflower mushroom Sparassis crispa (Hanabiratake) and its association with beneficial usage.</title>
        <authorList>
            <person name="Kiyama R."/>
            <person name="Furutani Y."/>
            <person name="Kawaguchi K."/>
            <person name="Nakanishi T."/>
        </authorList>
    </citation>
    <scope>NUCLEOTIDE SEQUENCE [LARGE SCALE GENOMIC DNA]</scope>
</reference>
<sequence>MSTIVDDHEHVAVFWDYENCTPPTTVPGYDITNNIREIAHKFGSVKQFKAYLELSEQSSSKSLNLRSELQSCGVSLTDCPHNGRKEVADKMMIVDMLTYAIDTPAPATLVLITGDRDFVYAVSVLRLRKYRVVLVAPNTTHTSLRSQASEVLDWDGDVLRKTSKDARHTRVDPSRVRTQSTSVLMCSSPPAQRRPHRPSFRDNSSETVQLTVTRDDGHSRSASMDTGPISHHSIRTTLTRDVDASGSSQQAVADTEHSDIESEDIEHILDLDVYLKKLQNPSSDGESSTVDPSSMLTPSMRCVAACPGPYVVQQIQSDVMQDEKPTDTQVVPLPSTPAVIPSDIPFPSPSRALIEEPLHHSPVQSLPDDKPSETLTSTIASSSGGSMARTTSPDTGFSSSSSQKKISINDANPSIFAEIILAQTNIQPLPSASPICSSVAEDNYSSTPPSTFNGLSGGANTPPTVAEAVTAAVSMQAGSPIRPPVSPIPRAPSVLPVTLPSDRDPVANAPTSANSTNSNSPNLLPIPPHFKSLLQILEKCKRAGVLRPLRSIVGLTLVQGNPKLYSVSGFKNFTMYTAHAEKVGMVTLGGVSGQAWISLNPAWYGRVIVGA</sequence>
<dbReference type="InParanoid" id="A0A401GJW8"/>
<feature type="region of interest" description="Disordered" evidence="1">
    <location>
        <begin position="320"/>
        <end position="405"/>
    </location>
</feature>
<dbReference type="GeneID" id="38779369"/>
<dbReference type="PANTHER" id="PTHR14379">
    <property type="entry name" value="LIMKAIN B LKAP"/>
    <property type="match status" value="1"/>
</dbReference>
<dbReference type="GO" id="GO:0004540">
    <property type="term" value="F:RNA nuclease activity"/>
    <property type="evidence" value="ECO:0007669"/>
    <property type="project" value="InterPro"/>
</dbReference>
<comment type="caution">
    <text evidence="3">The sequence shown here is derived from an EMBL/GenBank/DDBJ whole genome shotgun (WGS) entry which is preliminary data.</text>
</comment>